<organism evidence="2 3">
    <name type="scientific">Cladobotryum mycophilum</name>
    <dbReference type="NCBI Taxonomy" id="491253"/>
    <lineage>
        <taxon>Eukaryota</taxon>
        <taxon>Fungi</taxon>
        <taxon>Dikarya</taxon>
        <taxon>Ascomycota</taxon>
        <taxon>Pezizomycotina</taxon>
        <taxon>Sordariomycetes</taxon>
        <taxon>Hypocreomycetidae</taxon>
        <taxon>Hypocreales</taxon>
        <taxon>Hypocreaceae</taxon>
        <taxon>Cladobotryum</taxon>
    </lineage>
</organism>
<proteinExistence type="predicted"/>
<comment type="caution">
    <text evidence="2">The sequence shown here is derived from an EMBL/GenBank/DDBJ whole genome shotgun (WGS) entry which is preliminary data.</text>
</comment>
<dbReference type="EMBL" id="JAVFKD010000012">
    <property type="protein sequence ID" value="KAK5994027.1"/>
    <property type="molecule type" value="Genomic_DNA"/>
</dbReference>
<accession>A0ABR0SPE3</accession>
<evidence type="ECO:0000313" key="3">
    <source>
        <dbReference type="Proteomes" id="UP001338125"/>
    </source>
</evidence>
<evidence type="ECO:0000256" key="1">
    <source>
        <dbReference type="SAM" id="SignalP"/>
    </source>
</evidence>
<feature type="chain" id="PRO_5045636124" evidence="1">
    <location>
        <begin position="20"/>
        <end position="445"/>
    </location>
</feature>
<dbReference type="Proteomes" id="UP001338125">
    <property type="component" value="Unassembled WGS sequence"/>
</dbReference>
<name>A0ABR0SPE3_9HYPO</name>
<feature type="signal peptide" evidence="1">
    <location>
        <begin position="1"/>
        <end position="19"/>
    </location>
</feature>
<keyword evidence="1" id="KW-0732">Signal</keyword>
<protein>
    <submittedName>
        <fullName evidence="2">Uncharacterized protein</fullName>
    </submittedName>
</protein>
<gene>
    <name evidence="2" type="ORF">PT974_07467</name>
</gene>
<sequence length="445" mass="50168">MKSTLLVSLLFLLPSFVLAQDPNCGEDPDCRNNPDCDGDPTCHKDPAVNVTGTYFDYEEVRLHVSSRHTYLAQIEKVYFYHPSAMYENERYTKYLPFGTVISTVKDISEKRATLLAGLNPDQEDEASPVFQVVNPTTNGSTPIWTSKDKNMHISRPICETEYVSLGDAFFQEDRGHNYTLWCVRRDYAMRAKVGAKASWTIDGGDGTKVNFWEVLPANHVQGSEYVPLYTSTFRAVVGDEAPDFEDLWTLAVPIERNFPQFETNPPKLEYDKMPLKGTLFPAEPQGVAPLPFTNFFPATHKMILKHIDEPFGKVEKTIAWYLQDYIRNEGKVERKNSTSITYGFSSEKSKSMEHQAGVSVTASTGIGFFETSVSLNYQFTTGSSTTFSEYNSTTETREWTVQPESITAIFTEYPEVKVSHLDGTEIYKVSGPAYNSVATQDIPYP</sequence>
<reference evidence="2 3" key="1">
    <citation type="submission" date="2024-01" db="EMBL/GenBank/DDBJ databases">
        <title>Complete genome of Cladobotryum mycophilum ATHUM6906.</title>
        <authorList>
            <person name="Christinaki A.C."/>
            <person name="Myridakis A.I."/>
            <person name="Kouvelis V.N."/>
        </authorList>
    </citation>
    <scope>NUCLEOTIDE SEQUENCE [LARGE SCALE GENOMIC DNA]</scope>
    <source>
        <strain evidence="2 3">ATHUM6906</strain>
    </source>
</reference>
<keyword evidence="3" id="KW-1185">Reference proteome</keyword>
<evidence type="ECO:0000313" key="2">
    <source>
        <dbReference type="EMBL" id="KAK5994027.1"/>
    </source>
</evidence>